<reference evidence="1" key="1">
    <citation type="submission" date="2019-08" db="EMBL/GenBank/DDBJ databases">
        <authorList>
            <person name="Kucharzyk K."/>
            <person name="Murdoch R.W."/>
            <person name="Higgins S."/>
            <person name="Loffler F."/>
        </authorList>
    </citation>
    <scope>NUCLEOTIDE SEQUENCE</scope>
</reference>
<name>A0A645B1F1_9ZZZZ</name>
<sequence>MHGNGLGLLHLVHKHGDFCQAVIEIDQCLLAEDGIALVIMHHPMQKGIV</sequence>
<proteinExistence type="predicted"/>
<evidence type="ECO:0000313" key="1">
    <source>
        <dbReference type="EMBL" id="MPM56993.1"/>
    </source>
</evidence>
<dbReference type="EMBL" id="VSSQ01016037">
    <property type="protein sequence ID" value="MPM56993.1"/>
    <property type="molecule type" value="Genomic_DNA"/>
</dbReference>
<dbReference type="AlphaFoldDB" id="A0A645B1F1"/>
<protein>
    <submittedName>
        <fullName evidence="1">Uncharacterized protein</fullName>
    </submittedName>
</protein>
<comment type="caution">
    <text evidence="1">The sequence shown here is derived from an EMBL/GenBank/DDBJ whole genome shotgun (WGS) entry which is preliminary data.</text>
</comment>
<accession>A0A645B1F1</accession>
<organism evidence="1">
    <name type="scientific">bioreactor metagenome</name>
    <dbReference type="NCBI Taxonomy" id="1076179"/>
    <lineage>
        <taxon>unclassified sequences</taxon>
        <taxon>metagenomes</taxon>
        <taxon>ecological metagenomes</taxon>
    </lineage>
</organism>
<gene>
    <name evidence="1" type="ORF">SDC9_103810</name>
</gene>